<reference evidence="1" key="1">
    <citation type="submission" date="2020-08" db="EMBL/GenBank/DDBJ databases">
        <title>Multicomponent nature underlies the extraordinary mechanical properties of spider dragline silk.</title>
        <authorList>
            <person name="Kono N."/>
            <person name="Nakamura H."/>
            <person name="Mori M."/>
            <person name="Yoshida Y."/>
            <person name="Ohtoshi R."/>
            <person name="Malay A.D."/>
            <person name="Moran D.A.P."/>
            <person name="Tomita M."/>
            <person name="Numata K."/>
            <person name="Arakawa K."/>
        </authorList>
    </citation>
    <scope>NUCLEOTIDE SEQUENCE</scope>
</reference>
<evidence type="ECO:0000313" key="1">
    <source>
        <dbReference type="EMBL" id="GFU00660.1"/>
    </source>
</evidence>
<comment type="caution">
    <text evidence="1">The sequence shown here is derived from an EMBL/GenBank/DDBJ whole genome shotgun (WGS) entry which is preliminary data.</text>
</comment>
<evidence type="ECO:0000313" key="2">
    <source>
        <dbReference type="Proteomes" id="UP000887013"/>
    </source>
</evidence>
<keyword evidence="2" id="KW-1185">Reference proteome</keyword>
<dbReference type="Proteomes" id="UP000887013">
    <property type="component" value="Unassembled WGS sequence"/>
</dbReference>
<proteinExistence type="predicted"/>
<gene>
    <name evidence="1" type="ORF">NPIL_682561</name>
</gene>
<dbReference type="EMBL" id="BMAW01027132">
    <property type="protein sequence ID" value="GFU00660.1"/>
    <property type="molecule type" value="Genomic_DNA"/>
</dbReference>
<protein>
    <submittedName>
        <fullName evidence="1">Uncharacterized protein</fullName>
    </submittedName>
</protein>
<organism evidence="1 2">
    <name type="scientific">Nephila pilipes</name>
    <name type="common">Giant wood spider</name>
    <name type="synonym">Nephila maculata</name>
    <dbReference type="NCBI Taxonomy" id="299642"/>
    <lineage>
        <taxon>Eukaryota</taxon>
        <taxon>Metazoa</taxon>
        <taxon>Ecdysozoa</taxon>
        <taxon>Arthropoda</taxon>
        <taxon>Chelicerata</taxon>
        <taxon>Arachnida</taxon>
        <taxon>Araneae</taxon>
        <taxon>Araneomorphae</taxon>
        <taxon>Entelegynae</taxon>
        <taxon>Araneoidea</taxon>
        <taxon>Nephilidae</taxon>
        <taxon>Nephila</taxon>
    </lineage>
</organism>
<dbReference type="AlphaFoldDB" id="A0A8X6Q1L1"/>
<accession>A0A8X6Q1L1</accession>
<sequence length="72" mass="8424">MVFKRPRTFLDMIFKPRKGLITWIRRLKEGGSESVYLTEVLDEGNMMCDKGREEEASDEALEVRTAWILRSS</sequence>
<name>A0A8X6Q1L1_NEPPI</name>